<evidence type="ECO:0000313" key="2">
    <source>
        <dbReference type="EMBL" id="KAK7901754.1"/>
    </source>
</evidence>
<name>A0AAW0NQL3_9GOBI</name>
<sequence>MRLLVLMTSTLSGLIKAFCVLNKDHPQKTPIQDKGGPLKALILLPTVDSPQRLRGEFARDVSEFIASALYTRAAFGKENSSGLLLVYKAHRKKLRHVLDRTRLAVCVWEV</sequence>
<reference evidence="3" key="1">
    <citation type="submission" date="2024-04" db="EMBL/GenBank/DDBJ databases">
        <title>Salinicola lusitanus LLJ914,a marine bacterium isolated from the Okinawa Trough.</title>
        <authorList>
            <person name="Li J."/>
        </authorList>
    </citation>
    <scope>NUCLEOTIDE SEQUENCE [LARGE SCALE GENOMIC DNA]</scope>
</reference>
<protein>
    <submittedName>
        <fullName evidence="2">Uncharacterized protein</fullName>
    </submittedName>
</protein>
<keyword evidence="3" id="KW-1185">Reference proteome</keyword>
<feature type="chain" id="PRO_5043575618" evidence="1">
    <location>
        <begin position="18"/>
        <end position="110"/>
    </location>
</feature>
<gene>
    <name evidence="2" type="ORF">WMY93_018523</name>
</gene>
<dbReference type="AlphaFoldDB" id="A0AAW0NQL3"/>
<evidence type="ECO:0000313" key="3">
    <source>
        <dbReference type="Proteomes" id="UP001460270"/>
    </source>
</evidence>
<proteinExistence type="predicted"/>
<accession>A0AAW0NQL3</accession>
<dbReference type="EMBL" id="JBBPFD010000013">
    <property type="protein sequence ID" value="KAK7901754.1"/>
    <property type="molecule type" value="Genomic_DNA"/>
</dbReference>
<comment type="caution">
    <text evidence="2">The sequence shown here is derived from an EMBL/GenBank/DDBJ whole genome shotgun (WGS) entry which is preliminary data.</text>
</comment>
<organism evidence="2 3">
    <name type="scientific">Mugilogobius chulae</name>
    <name type="common">yellowstripe goby</name>
    <dbReference type="NCBI Taxonomy" id="88201"/>
    <lineage>
        <taxon>Eukaryota</taxon>
        <taxon>Metazoa</taxon>
        <taxon>Chordata</taxon>
        <taxon>Craniata</taxon>
        <taxon>Vertebrata</taxon>
        <taxon>Euteleostomi</taxon>
        <taxon>Actinopterygii</taxon>
        <taxon>Neopterygii</taxon>
        <taxon>Teleostei</taxon>
        <taxon>Neoteleostei</taxon>
        <taxon>Acanthomorphata</taxon>
        <taxon>Gobiaria</taxon>
        <taxon>Gobiiformes</taxon>
        <taxon>Gobioidei</taxon>
        <taxon>Gobiidae</taxon>
        <taxon>Gobionellinae</taxon>
        <taxon>Mugilogobius</taxon>
    </lineage>
</organism>
<dbReference type="Proteomes" id="UP001460270">
    <property type="component" value="Unassembled WGS sequence"/>
</dbReference>
<keyword evidence="1" id="KW-0732">Signal</keyword>
<evidence type="ECO:0000256" key="1">
    <source>
        <dbReference type="SAM" id="SignalP"/>
    </source>
</evidence>
<feature type="signal peptide" evidence="1">
    <location>
        <begin position="1"/>
        <end position="17"/>
    </location>
</feature>